<dbReference type="STRING" id="1335309.GA0116948_11959"/>
<evidence type="ECO:0000259" key="1">
    <source>
        <dbReference type="PROSITE" id="PS50995"/>
    </source>
</evidence>
<dbReference type="SUPFAM" id="SSF46785">
    <property type="entry name" value="Winged helix' DNA-binding domain"/>
    <property type="match status" value="1"/>
</dbReference>
<dbReference type="Gene3D" id="1.10.10.10">
    <property type="entry name" value="Winged helix-like DNA-binding domain superfamily/Winged helix DNA-binding domain"/>
    <property type="match status" value="1"/>
</dbReference>
<feature type="domain" description="HTH marR-type" evidence="1">
    <location>
        <begin position="17"/>
        <end position="151"/>
    </location>
</feature>
<keyword evidence="3" id="KW-1185">Reference proteome</keyword>
<dbReference type="PANTHER" id="PTHR33164:SF43">
    <property type="entry name" value="HTH-TYPE TRANSCRIPTIONAL REPRESSOR YETL"/>
    <property type="match status" value="1"/>
</dbReference>
<protein>
    <submittedName>
        <fullName evidence="2">Transcriptional regulator, MarR family</fullName>
    </submittedName>
</protein>
<dbReference type="GO" id="GO:0003700">
    <property type="term" value="F:DNA-binding transcription factor activity"/>
    <property type="evidence" value="ECO:0007669"/>
    <property type="project" value="InterPro"/>
</dbReference>
<evidence type="ECO:0000313" key="2">
    <source>
        <dbReference type="EMBL" id="SCC61980.1"/>
    </source>
</evidence>
<dbReference type="InterPro" id="IPR039422">
    <property type="entry name" value="MarR/SlyA-like"/>
</dbReference>
<dbReference type="PROSITE" id="PS50995">
    <property type="entry name" value="HTH_MARR_2"/>
    <property type="match status" value="1"/>
</dbReference>
<dbReference type="Pfam" id="PF12802">
    <property type="entry name" value="MarR_2"/>
    <property type="match status" value="1"/>
</dbReference>
<organism evidence="2 3">
    <name type="scientific">Chitinophaga costaii</name>
    <dbReference type="NCBI Taxonomy" id="1335309"/>
    <lineage>
        <taxon>Bacteria</taxon>
        <taxon>Pseudomonadati</taxon>
        <taxon>Bacteroidota</taxon>
        <taxon>Chitinophagia</taxon>
        <taxon>Chitinophagales</taxon>
        <taxon>Chitinophagaceae</taxon>
        <taxon>Chitinophaga</taxon>
    </lineage>
</organism>
<dbReference type="SMART" id="SM00347">
    <property type="entry name" value="HTH_MARR"/>
    <property type="match status" value="1"/>
</dbReference>
<dbReference type="EMBL" id="FMAR01000019">
    <property type="protein sequence ID" value="SCC61980.1"/>
    <property type="molecule type" value="Genomic_DNA"/>
</dbReference>
<evidence type="ECO:0000313" key="3">
    <source>
        <dbReference type="Proteomes" id="UP000242818"/>
    </source>
</evidence>
<dbReference type="InterPro" id="IPR036388">
    <property type="entry name" value="WH-like_DNA-bd_sf"/>
</dbReference>
<dbReference type="PANTHER" id="PTHR33164">
    <property type="entry name" value="TRANSCRIPTIONAL REGULATOR, MARR FAMILY"/>
    <property type="match status" value="1"/>
</dbReference>
<dbReference type="RefSeq" id="WP_123891868.1">
    <property type="nucleotide sequence ID" value="NZ_FMAR01000019.1"/>
</dbReference>
<dbReference type="GO" id="GO:0006950">
    <property type="term" value="P:response to stress"/>
    <property type="evidence" value="ECO:0007669"/>
    <property type="project" value="TreeGrafter"/>
</dbReference>
<dbReference type="InterPro" id="IPR036390">
    <property type="entry name" value="WH_DNA-bd_sf"/>
</dbReference>
<gene>
    <name evidence="2" type="ORF">GA0116948_11959</name>
</gene>
<reference evidence="2 3" key="1">
    <citation type="submission" date="2016-08" db="EMBL/GenBank/DDBJ databases">
        <authorList>
            <person name="Seilhamer J.J."/>
        </authorList>
    </citation>
    <scope>NUCLEOTIDE SEQUENCE [LARGE SCALE GENOMIC DNA]</scope>
    <source>
        <strain evidence="2 3">A37T2</strain>
    </source>
</reference>
<dbReference type="InterPro" id="IPR000835">
    <property type="entry name" value="HTH_MarR-typ"/>
</dbReference>
<name>A0A1C4G1B7_9BACT</name>
<proteinExistence type="predicted"/>
<dbReference type="Proteomes" id="UP000242818">
    <property type="component" value="Unassembled WGS sequence"/>
</dbReference>
<sequence length="156" mass="17682">MEHALDHRLMEVCLLRPRSLARLNNLLKKDMDARLGEALVQRGYTDFKLGDMSLVANIDVQGTINNELARKARITKQAMSKVVKNLEAAGYIYTRKHTTDARASVVFLTDKGKQLIIDTSACLAEIKKYYISLIGEKEMEKLIALLFQLNNSLHTF</sequence>
<dbReference type="OrthoDB" id="948423at2"/>
<dbReference type="AlphaFoldDB" id="A0A1C4G1B7"/>
<accession>A0A1C4G1B7</accession>